<evidence type="ECO:0000256" key="2">
    <source>
        <dbReference type="ARBA" id="ARBA00022801"/>
    </source>
</evidence>
<sequence>MEKQMLKICALQMNVSADKEKNLTTAESELLAREGQMDLAVLPEMFCCPYESSLFPEYAEEEGGLVWQRMSALAKKLGIYLIAGSMPELSEGKIYNTSYVFDRQGRQIAKHRKVHLFDINVEGGQYFMESDTLTAGETFTVFDTEFGPMGLCICYDIRFPETFRSMGKKDIVMAFVPAAFNMTTGPAHWELSFRMRALDNQIYLLGCSSARDPEAGYVSYGHTILADPWGQVQAQLDEKAGVLMETVDLDREKKIREQLPLLKHRRPELYA</sequence>
<dbReference type="STRING" id="633697.EubceDRAFT1_1924"/>
<evidence type="ECO:0000313" key="5">
    <source>
        <dbReference type="Proteomes" id="UP000005753"/>
    </source>
</evidence>
<dbReference type="Proteomes" id="UP000005753">
    <property type="component" value="Chromosome"/>
</dbReference>
<name>I5AV75_EUBC6</name>
<gene>
    <name evidence="4" type="ORF">EubceDRAFT1_1924</name>
</gene>
<dbReference type="Pfam" id="PF00795">
    <property type="entry name" value="CN_hydrolase"/>
    <property type="match status" value="1"/>
</dbReference>
<evidence type="ECO:0000256" key="1">
    <source>
        <dbReference type="ARBA" id="ARBA00010613"/>
    </source>
</evidence>
<dbReference type="InterPro" id="IPR036526">
    <property type="entry name" value="C-N_Hydrolase_sf"/>
</dbReference>
<protein>
    <submittedName>
        <fullName evidence="4">Putative amidohydrolase</fullName>
    </submittedName>
</protein>
<feature type="domain" description="CN hydrolase" evidence="3">
    <location>
        <begin position="6"/>
        <end position="249"/>
    </location>
</feature>
<dbReference type="Gene3D" id="3.60.110.10">
    <property type="entry name" value="Carbon-nitrogen hydrolase"/>
    <property type="match status" value="1"/>
</dbReference>
<evidence type="ECO:0000313" key="4">
    <source>
        <dbReference type="EMBL" id="EIM57698.1"/>
    </source>
</evidence>
<dbReference type="PROSITE" id="PS01227">
    <property type="entry name" value="UPF0012"/>
    <property type="match status" value="1"/>
</dbReference>
<evidence type="ECO:0000259" key="3">
    <source>
        <dbReference type="PROSITE" id="PS50263"/>
    </source>
</evidence>
<dbReference type="GO" id="GO:0006528">
    <property type="term" value="P:asparagine metabolic process"/>
    <property type="evidence" value="ECO:0007669"/>
    <property type="project" value="TreeGrafter"/>
</dbReference>
<dbReference type="InterPro" id="IPR001110">
    <property type="entry name" value="UPF0012_CS"/>
</dbReference>
<keyword evidence="5" id="KW-1185">Reference proteome</keyword>
<keyword evidence="2 4" id="KW-0378">Hydrolase</keyword>
<dbReference type="EMBL" id="CM001487">
    <property type="protein sequence ID" value="EIM57698.1"/>
    <property type="molecule type" value="Genomic_DNA"/>
</dbReference>
<reference evidence="4 5" key="2">
    <citation type="submission" date="2012-02" db="EMBL/GenBank/DDBJ databases">
        <title>Improved High-Quality Draft sequence of Eubacterium cellulosolvens 6.</title>
        <authorList>
            <consortium name="US DOE Joint Genome Institute"/>
            <person name="Lucas S."/>
            <person name="Han J."/>
            <person name="Lapidus A."/>
            <person name="Cheng J.-F."/>
            <person name="Goodwin L."/>
            <person name="Pitluck S."/>
            <person name="Peters L."/>
            <person name="Mikhailova N."/>
            <person name="Gu W."/>
            <person name="Detter J.C."/>
            <person name="Han C."/>
            <person name="Tapia R."/>
            <person name="Land M."/>
            <person name="Hauser L."/>
            <person name="Kyrpides N."/>
            <person name="Ivanova N."/>
            <person name="Pagani I."/>
            <person name="Johnson E."/>
            <person name="Mukhopadhyay B."/>
            <person name="Anderson I."/>
            <person name="Woyke T."/>
        </authorList>
    </citation>
    <scope>NUCLEOTIDE SEQUENCE [LARGE SCALE GENOMIC DNA]</scope>
    <source>
        <strain evidence="4 5">6</strain>
    </source>
</reference>
<dbReference type="GO" id="GO:0006541">
    <property type="term" value="P:glutamine metabolic process"/>
    <property type="evidence" value="ECO:0007669"/>
    <property type="project" value="TreeGrafter"/>
</dbReference>
<dbReference type="PANTHER" id="PTHR23088:SF30">
    <property type="entry name" value="OMEGA-AMIDASE NIT2"/>
    <property type="match status" value="1"/>
</dbReference>
<dbReference type="eggNOG" id="COG0388">
    <property type="taxonomic scope" value="Bacteria"/>
</dbReference>
<dbReference type="HOGENOM" id="CLU_030130_1_0_9"/>
<proteinExistence type="inferred from homology"/>
<dbReference type="SUPFAM" id="SSF56317">
    <property type="entry name" value="Carbon-nitrogen hydrolase"/>
    <property type="match status" value="1"/>
</dbReference>
<comment type="similarity">
    <text evidence="1">Belongs to the carbon-nitrogen hydrolase superfamily. NIT1/NIT2 family.</text>
</comment>
<dbReference type="InterPro" id="IPR045254">
    <property type="entry name" value="Nit1/2_C-N_Hydrolase"/>
</dbReference>
<dbReference type="GO" id="GO:0050152">
    <property type="term" value="F:omega-amidase activity"/>
    <property type="evidence" value="ECO:0007669"/>
    <property type="project" value="TreeGrafter"/>
</dbReference>
<dbReference type="InterPro" id="IPR003010">
    <property type="entry name" value="C-N_Hydrolase"/>
</dbReference>
<dbReference type="PROSITE" id="PS50263">
    <property type="entry name" value="CN_HYDROLASE"/>
    <property type="match status" value="1"/>
</dbReference>
<accession>I5AV75</accession>
<dbReference type="CDD" id="cd07572">
    <property type="entry name" value="nit"/>
    <property type="match status" value="1"/>
</dbReference>
<organism evidence="4 5">
    <name type="scientific">Eubacterium cellulosolvens (strain ATCC 43171 / JCM 9499 / 6)</name>
    <name type="common">Cillobacterium cellulosolvens</name>
    <dbReference type="NCBI Taxonomy" id="633697"/>
    <lineage>
        <taxon>Bacteria</taxon>
        <taxon>Bacillati</taxon>
        <taxon>Bacillota</taxon>
        <taxon>Clostridia</taxon>
        <taxon>Eubacteriales</taxon>
        <taxon>Eubacteriaceae</taxon>
        <taxon>Eubacterium</taxon>
    </lineage>
</organism>
<reference evidence="4 5" key="1">
    <citation type="submission" date="2010-08" db="EMBL/GenBank/DDBJ databases">
        <authorList>
            <consortium name="US DOE Joint Genome Institute (JGI-PGF)"/>
            <person name="Lucas S."/>
            <person name="Copeland A."/>
            <person name="Lapidus A."/>
            <person name="Cheng J.-F."/>
            <person name="Bruce D."/>
            <person name="Goodwin L."/>
            <person name="Pitluck S."/>
            <person name="Land M.L."/>
            <person name="Hauser L."/>
            <person name="Chang Y.-J."/>
            <person name="Anderson I.J."/>
            <person name="Johnson E."/>
            <person name="Mulhopadhyay B."/>
            <person name="Kyrpides N."/>
            <person name="Woyke T.J."/>
        </authorList>
    </citation>
    <scope>NUCLEOTIDE SEQUENCE [LARGE SCALE GENOMIC DNA]</scope>
    <source>
        <strain evidence="4 5">6</strain>
    </source>
</reference>
<dbReference type="AlphaFoldDB" id="I5AV75"/>
<dbReference type="GO" id="GO:0006107">
    <property type="term" value="P:oxaloacetate metabolic process"/>
    <property type="evidence" value="ECO:0007669"/>
    <property type="project" value="TreeGrafter"/>
</dbReference>
<dbReference type="OrthoDB" id="9811121at2"/>
<dbReference type="PANTHER" id="PTHR23088">
    <property type="entry name" value="NITRILASE-RELATED"/>
    <property type="match status" value="1"/>
</dbReference>